<evidence type="ECO:0000313" key="2">
    <source>
        <dbReference type="EMBL" id="CCI85983.1"/>
    </source>
</evidence>
<dbReference type="STRING" id="1423790.BN53_07810"/>
<evidence type="ECO:0008006" key="4">
    <source>
        <dbReference type="Google" id="ProtNLM"/>
    </source>
</evidence>
<keyword evidence="3" id="KW-1185">Reference proteome</keyword>
<dbReference type="OrthoDB" id="2326251at2"/>
<dbReference type="AlphaFoldDB" id="I7LEQ8"/>
<dbReference type="GO" id="GO:0030153">
    <property type="term" value="P:bacteriocin immunity"/>
    <property type="evidence" value="ECO:0007669"/>
    <property type="project" value="UniProtKB-KW"/>
</dbReference>
<dbReference type="RefSeq" id="WP_009560549.1">
    <property type="nucleotide sequence ID" value="NZ_AYZN01000001.1"/>
</dbReference>
<keyword evidence="1" id="KW-0079">Bacteriocin immunity</keyword>
<gene>
    <name evidence="2" type="ORF">BN53_07810</name>
</gene>
<dbReference type="InterPro" id="IPR023130">
    <property type="entry name" value="Ta0600-like_sf"/>
</dbReference>
<reference evidence="2 3" key="1">
    <citation type="submission" date="2012-06" db="EMBL/GenBank/DDBJ databases">
        <title>Draft Genome Sequence of Lactobacillus pasteurii CRBIP 24.76T.</title>
        <authorList>
            <person name="Cousin S."/>
            <person name="Bouchier C."/>
            <person name="Loux V."/>
            <person name="Ma L."/>
            <person name="Creno S."/>
            <person name="Bizet C."/>
            <person name="Clermont D."/>
        </authorList>
    </citation>
    <scope>NUCLEOTIDE SEQUENCE [LARGE SCALE GENOMIC DNA]</scope>
    <source>
        <strain evidence="3">CRBIP 24.76T</strain>
    </source>
</reference>
<dbReference type="Proteomes" id="UP000009311">
    <property type="component" value="Unassembled WGS sequence"/>
</dbReference>
<evidence type="ECO:0000313" key="3">
    <source>
        <dbReference type="Proteomes" id="UP000009311"/>
    </source>
</evidence>
<dbReference type="Gene3D" id="1.20.1440.50">
    <property type="entry name" value="Ta0600-like"/>
    <property type="match status" value="1"/>
</dbReference>
<dbReference type="eggNOG" id="ENOG5030A25">
    <property type="taxonomic scope" value="Bacteria"/>
</dbReference>
<accession>I7LEQ8</accession>
<dbReference type="SUPFAM" id="SSF109797">
    <property type="entry name" value="Bacteriocin immunity protein-like"/>
    <property type="match status" value="1"/>
</dbReference>
<dbReference type="PATRIC" id="fig|1423790.3.peg.580"/>
<name>I7LEQ8_9LACO</name>
<proteinExistence type="predicted"/>
<sequence length="119" mass="14296">MLNFQFVAKKNNHKQETHQLLEKFYESFFIDMYNELNIDPYRPLRDAIANVLYKFTIDDHPMAYTGKLVMYIESKLVLEDLHLTNEQREILNQLRQLTKNINLSFVYQSPLTSFDQFVN</sequence>
<protein>
    <recommendedName>
        <fullName evidence="4">Bacteriocin immunity protein</fullName>
    </recommendedName>
</protein>
<organism evidence="2 3">
    <name type="scientific">Lactobacillus pasteurii DSM 23907 = CRBIP 24.76</name>
    <dbReference type="NCBI Taxonomy" id="1423790"/>
    <lineage>
        <taxon>Bacteria</taxon>
        <taxon>Bacillati</taxon>
        <taxon>Bacillota</taxon>
        <taxon>Bacilli</taxon>
        <taxon>Lactobacillales</taxon>
        <taxon>Lactobacillaceae</taxon>
        <taxon>Lactobacillus</taxon>
    </lineage>
</organism>
<comment type="caution">
    <text evidence="2">The sequence shown here is derived from an EMBL/GenBank/DDBJ whole genome shotgun (WGS) entry which is preliminary data.</text>
</comment>
<evidence type="ECO:0000256" key="1">
    <source>
        <dbReference type="ARBA" id="ARBA00023025"/>
    </source>
</evidence>
<dbReference type="EMBL" id="CAKD01000024">
    <property type="protein sequence ID" value="CCI85983.1"/>
    <property type="molecule type" value="Genomic_DNA"/>
</dbReference>